<dbReference type="PROSITE" id="PS51782">
    <property type="entry name" value="LYSM"/>
    <property type="match status" value="1"/>
</dbReference>
<sequence length="111" mass="12587">MAEQPTQPVVVTKPTEPIQVTLPTSPVAKEVKKPVANEEKTKAQKKEQSIYDHCIKHTVKPGETLLDIAQEHVVALQQLRYFNHLDKQDPKIKVGQVLYIPFKPSYVPYGE</sequence>
<dbReference type="CDD" id="cd00118">
    <property type="entry name" value="LysM"/>
    <property type="match status" value="1"/>
</dbReference>
<gene>
    <name evidence="2" type="ORF">EJK17_09805</name>
</gene>
<dbReference type="Gene3D" id="3.10.350.10">
    <property type="entry name" value="LysM domain"/>
    <property type="match status" value="1"/>
</dbReference>
<name>A0A437SSX1_9LACO</name>
<dbReference type="Pfam" id="PF01476">
    <property type="entry name" value="LysM"/>
    <property type="match status" value="1"/>
</dbReference>
<keyword evidence="3" id="KW-1185">Reference proteome</keyword>
<organism evidence="2 3">
    <name type="scientific">Lactobacillus xujianguonis</name>
    <dbReference type="NCBI Taxonomy" id="2495899"/>
    <lineage>
        <taxon>Bacteria</taxon>
        <taxon>Bacillati</taxon>
        <taxon>Bacillota</taxon>
        <taxon>Bacilli</taxon>
        <taxon>Lactobacillales</taxon>
        <taxon>Lactobacillaceae</taxon>
        <taxon>Lactobacillus</taxon>
    </lineage>
</organism>
<proteinExistence type="predicted"/>
<dbReference type="EMBL" id="RXIA01000034">
    <property type="protein sequence ID" value="RVU70020.1"/>
    <property type="molecule type" value="Genomic_DNA"/>
</dbReference>
<feature type="domain" description="LysM" evidence="1">
    <location>
        <begin position="55"/>
        <end position="100"/>
    </location>
</feature>
<evidence type="ECO:0000313" key="2">
    <source>
        <dbReference type="EMBL" id="RVU70020.1"/>
    </source>
</evidence>
<dbReference type="InterPro" id="IPR018392">
    <property type="entry name" value="LysM"/>
</dbReference>
<evidence type="ECO:0000313" key="3">
    <source>
        <dbReference type="Proteomes" id="UP000288291"/>
    </source>
</evidence>
<protein>
    <submittedName>
        <fullName evidence="2">LysM peptidoglycan-binding domain-containing protein</fullName>
    </submittedName>
</protein>
<comment type="caution">
    <text evidence="2">The sequence shown here is derived from an EMBL/GenBank/DDBJ whole genome shotgun (WGS) entry which is preliminary data.</text>
</comment>
<reference evidence="2 3" key="1">
    <citation type="submission" date="2018-12" db="EMBL/GenBank/DDBJ databases">
        <authorList>
            <person name="Meng J."/>
        </authorList>
    </citation>
    <scope>NUCLEOTIDE SEQUENCE [LARGE SCALE GENOMIC DNA]</scope>
    <source>
        <strain evidence="2 3">HT111-2</strain>
    </source>
</reference>
<accession>A0A437SSX1</accession>
<dbReference type="Proteomes" id="UP000288291">
    <property type="component" value="Unassembled WGS sequence"/>
</dbReference>
<dbReference type="SUPFAM" id="SSF54106">
    <property type="entry name" value="LysM domain"/>
    <property type="match status" value="1"/>
</dbReference>
<dbReference type="RefSeq" id="WP_127796392.1">
    <property type="nucleotide sequence ID" value="NZ_ML136902.1"/>
</dbReference>
<dbReference type="AlphaFoldDB" id="A0A437SSX1"/>
<dbReference type="SMART" id="SM00257">
    <property type="entry name" value="LysM"/>
    <property type="match status" value="1"/>
</dbReference>
<evidence type="ECO:0000259" key="1">
    <source>
        <dbReference type="PROSITE" id="PS51782"/>
    </source>
</evidence>
<dbReference type="InterPro" id="IPR036779">
    <property type="entry name" value="LysM_dom_sf"/>
</dbReference>